<evidence type="ECO:0000313" key="3">
    <source>
        <dbReference type="Proteomes" id="UP000245627"/>
    </source>
</evidence>
<dbReference type="PROSITE" id="PS51257">
    <property type="entry name" value="PROKAR_LIPOPROTEIN"/>
    <property type="match status" value="1"/>
</dbReference>
<keyword evidence="3" id="KW-1185">Reference proteome</keyword>
<sequence length="468" mass="49661">MNKTLFKTTLFGAVIALSTMASCTKNDGPGGENPNAGSGPDTEARQFITLTAAFPDAETNRAGDGGTLAHALTLAEASDASKELNIFANGVGYALRSERTARVQGSVNGNFLYNIQYTGANGGVFNKYRVTGTNKFEDTNEELNVASILSSSPRWVKAAEGVGVGVKIEGASAPIDGAKATAGTQTYDYVRGTVDVAIIDLNNPSVPNTTEFVFPFTDAEKAEGYTVGRVDVPVINGNKLYIGCNISKVDPSKGPQRSVNSETQAVSWSWANDAANIKGTVTLVLDYPSLANPKLIWSTQSKAANHSYRTMTQYVGNDGNVYQATATSGSQILRISKSTSDYDNSYNFDLKTALNKSNNLAIRAWRYFGEGKGLVLFTETGVAGGYLALIDLNARTATQLSTEVSSDAGLSTTFGQFQNIGVDGDLAYVPLTPSGKDGNLYIINWKTNSVTKGIRLKGQAGSFFIGAY</sequence>
<accession>A0A2T8HFQ2</accession>
<proteinExistence type="predicted"/>
<organism evidence="2 3">
    <name type="scientific">Sphingobacterium corticibacter</name>
    <dbReference type="NCBI Taxonomy" id="2171749"/>
    <lineage>
        <taxon>Bacteria</taxon>
        <taxon>Pseudomonadati</taxon>
        <taxon>Bacteroidota</taxon>
        <taxon>Sphingobacteriia</taxon>
        <taxon>Sphingobacteriales</taxon>
        <taxon>Sphingobacteriaceae</taxon>
        <taxon>Sphingobacterium</taxon>
    </lineage>
</organism>
<reference evidence="2 3" key="1">
    <citation type="submission" date="2018-04" db="EMBL/GenBank/DDBJ databases">
        <title>Sphingobacterium cortibacter sp. nov.</title>
        <authorList>
            <person name="Li Y."/>
        </authorList>
    </citation>
    <scope>NUCLEOTIDE SEQUENCE [LARGE SCALE GENOMIC DNA]</scope>
    <source>
        <strain evidence="2 3">2c-3</strain>
    </source>
</reference>
<keyword evidence="1" id="KW-0732">Signal</keyword>
<gene>
    <name evidence="2" type="ORF">DC487_15930</name>
</gene>
<feature type="chain" id="PRO_5015719376" description="DUF4374 domain-containing protein" evidence="1">
    <location>
        <begin position="22"/>
        <end position="468"/>
    </location>
</feature>
<comment type="caution">
    <text evidence="2">The sequence shown here is derived from an EMBL/GenBank/DDBJ whole genome shotgun (WGS) entry which is preliminary data.</text>
</comment>
<evidence type="ECO:0000256" key="1">
    <source>
        <dbReference type="SAM" id="SignalP"/>
    </source>
</evidence>
<dbReference type="RefSeq" id="WP_116776967.1">
    <property type="nucleotide sequence ID" value="NZ_QDKG01000007.1"/>
</dbReference>
<protein>
    <recommendedName>
        <fullName evidence="4">DUF4374 domain-containing protein</fullName>
    </recommendedName>
</protein>
<evidence type="ECO:0000313" key="2">
    <source>
        <dbReference type="EMBL" id="PVH24220.1"/>
    </source>
</evidence>
<dbReference type="EMBL" id="QDKG01000007">
    <property type="protein sequence ID" value="PVH24220.1"/>
    <property type="molecule type" value="Genomic_DNA"/>
</dbReference>
<evidence type="ECO:0008006" key="4">
    <source>
        <dbReference type="Google" id="ProtNLM"/>
    </source>
</evidence>
<feature type="signal peptide" evidence="1">
    <location>
        <begin position="1"/>
        <end position="21"/>
    </location>
</feature>
<dbReference type="AlphaFoldDB" id="A0A2T8HFQ2"/>
<dbReference type="Proteomes" id="UP000245627">
    <property type="component" value="Unassembled WGS sequence"/>
</dbReference>
<name>A0A2T8HFQ2_9SPHI</name>
<dbReference type="OrthoDB" id="1122951at2"/>